<dbReference type="Pfam" id="PF01853">
    <property type="entry name" value="MOZ_SAS"/>
    <property type="match status" value="1"/>
</dbReference>
<evidence type="ECO:0000256" key="15">
    <source>
        <dbReference type="SAM" id="MobiDB-lite"/>
    </source>
</evidence>
<reference evidence="17 18" key="1">
    <citation type="submission" date="2015-10" db="EMBL/GenBank/DDBJ databases">
        <title>Full genome of DAOMC 229536 Phialocephala scopiformis, a fungal endophyte of spruce producing the potent anti-insectan compound rugulosin.</title>
        <authorList>
            <consortium name="DOE Joint Genome Institute"/>
            <person name="Walker A.K."/>
            <person name="Frasz S.L."/>
            <person name="Seifert K.A."/>
            <person name="Miller J.D."/>
            <person name="Mondo S.J."/>
            <person name="Labutti K."/>
            <person name="Lipzen A."/>
            <person name="Dockter R."/>
            <person name="Kennedy M."/>
            <person name="Grigoriev I.V."/>
            <person name="Spatafora J.W."/>
        </authorList>
    </citation>
    <scope>NUCLEOTIDE SEQUENCE [LARGE SCALE GENOMIC DNA]</scope>
    <source>
        <strain evidence="17 18">CBS 120377</strain>
    </source>
</reference>
<dbReference type="OrthoDB" id="787137at2759"/>
<comment type="subcellular location">
    <subcellularLocation>
        <location evidence="1">Nucleus</location>
    </subcellularLocation>
</comment>
<dbReference type="Gene3D" id="3.30.60.60">
    <property type="entry name" value="N-acetyl transferase-like"/>
    <property type="match status" value="1"/>
</dbReference>
<keyword evidence="5" id="KW-0479">Metal-binding</keyword>
<name>A0A194X3X5_MOLSC</name>
<dbReference type="KEGG" id="psco:LY89DRAFT_588862"/>
<dbReference type="STRING" id="149040.A0A194X3X5"/>
<evidence type="ECO:0000256" key="1">
    <source>
        <dbReference type="ARBA" id="ARBA00004123"/>
    </source>
</evidence>
<keyword evidence="6" id="KW-0863">Zinc-finger</keyword>
<evidence type="ECO:0000256" key="8">
    <source>
        <dbReference type="ARBA" id="ARBA00022990"/>
    </source>
</evidence>
<dbReference type="InterPro" id="IPR002717">
    <property type="entry name" value="HAT_MYST-type"/>
</dbReference>
<evidence type="ECO:0000256" key="2">
    <source>
        <dbReference type="ARBA" id="ARBA00010107"/>
    </source>
</evidence>
<dbReference type="FunCoup" id="A0A194X3X5">
    <property type="interactions" value="286"/>
</dbReference>
<evidence type="ECO:0000256" key="7">
    <source>
        <dbReference type="ARBA" id="ARBA00022833"/>
    </source>
</evidence>
<dbReference type="PROSITE" id="PS51726">
    <property type="entry name" value="MYST_HAT"/>
    <property type="match status" value="1"/>
</dbReference>
<dbReference type="GO" id="GO:0006355">
    <property type="term" value="P:regulation of DNA-templated transcription"/>
    <property type="evidence" value="ECO:0007669"/>
    <property type="project" value="InterPro"/>
</dbReference>
<evidence type="ECO:0000256" key="10">
    <source>
        <dbReference type="ARBA" id="ARBA00023163"/>
    </source>
</evidence>
<dbReference type="RefSeq" id="XP_018069248.1">
    <property type="nucleotide sequence ID" value="XM_018209503.1"/>
</dbReference>
<comment type="similarity">
    <text evidence="2">Belongs to the MYST (SAS/MOZ) family.</text>
</comment>
<dbReference type="EMBL" id="KQ947419">
    <property type="protein sequence ID" value="KUJ14893.1"/>
    <property type="molecule type" value="Genomic_DNA"/>
</dbReference>
<keyword evidence="12 17" id="KW-0012">Acyltransferase</keyword>
<evidence type="ECO:0000256" key="13">
    <source>
        <dbReference type="ARBA" id="ARBA00045805"/>
    </source>
</evidence>
<dbReference type="GO" id="GO:0046972">
    <property type="term" value="F:histone H4K16 acetyltransferase activity"/>
    <property type="evidence" value="ECO:0007669"/>
    <property type="project" value="TreeGrafter"/>
</dbReference>
<dbReference type="GO" id="GO:0005634">
    <property type="term" value="C:nucleus"/>
    <property type="evidence" value="ECO:0007669"/>
    <property type="project" value="UniProtKB-SubCell"/>
</dbReference>
<keyword evidence="11" id="KW-0539">Nucleus</keyword>
<evidence type="ECO:0000256" key="9">
    <source>
        <dbReference type="ARBA" id="ARBA00023015"/>
    </source>
</evidence>
<feature type="region of interest" description="Disordered" evidence="15">
    <location>
        <begin position="1"/>
        <end position="42"/>
    </location>
</feature>
<dbReference type="InterPro" id="IPR016181">
    <property type="entry name" value="Acyl_CoA_acyltransferase"/>
</dbReference>
<keyword evidence="4 17" id="KW-0808">Transferase</keyword>
<feature type="domain" description="MYST-type HAT" evidence="16">
    <location>
        <begin position="43"/>
        <end position="338"/>
    </location>
</feature>
<evidence type="ECO:0000313" key="17">
    <source>
        <dbReference type="EMBL" id="KUJ14893.1"/>
    </source>
</evidence>
<dbReference type="GO" id="GO:0008270">
    <property type="term" value="F:zinc ion binding"/>
    <property type="evidence" value="ECO:0007669"/>
    <property type="project" value="UniProtKB-KW"/>
</dbReference>
<feature type="compositionally biased region" description="Basic and acidic residues" evidence="15">
    <location>
        <begin position="32"/>
        <end position="42"/>
    </location>
</feature>
<evidence type="ECO:0000259" key="16">
    <source>
        <dbReference type="PROSITE" id="PS51726"/>
    </source>
</evidence>
<keyword evidence="8" id="KW-0007">Acetylation</keyword>
<dbReference type="InterPro" id="IPR050603">
    <property type="entry name" value="MYST_HAT"/>
</dbReference>
<sequence>MASVQSQRKKKGRLNSTYKSLGGPSNPSPTPEVEKKAEKEDRTLSRNIDEVVFADHSFKTWYPSWYPKEILGEKALALAEEGKGTGIVVKTLYICRKCFKYSMDGVEWKTHQDLCEKNNDPPGQEIYVKNRGKGEEAGEGRWTVWEVDGAVDKLFCQNLSLFAKLFLDNKSVFFDVEAFKYFLYVHTNLESGDKQIIGFFSKEKMSWDNNNLACILIFPPWQKKGLGSNLIGISYSIARRERIMGGPEKPISDLGRKSYKRYWGAVIGRWLLNNFEEENKNYSKKKGMPTINVSIISKETWIHADDVQYMLREMNFVKLIGKGPACEMDINGVEEWLAKNKVSIAQVVDEDGFLPGYAEKKTSEEREPN</sequence>
<dbReference type="InterPro" id="IPR036388">
    <property type="entry name" value="WH-like_DNA-bd_sf"/>
</dbReference>
<evidence type="ECO:0000256" key="5">
    <source>
        <dbReference type="ARBA" id="ARBA00022723"/>
    </source>
</evidence>
<feature type="active site" description="Proton donor/acceptor" evidence="14">
    <location>
        <position position="248"/>
    </location>
</feature>
<proteinExistence type="inferred from homology"/>
<gene>
    <name evidence="17" type="ORF">LY89DRAFT_588862</name>
</gene>
<evidence type="ECO:0000256" key="4">
    <source>
        <dbReference type="ARBA" id="ARBA00022679"/>
    </source>
</evidence>
<evidence type="ECO:0000256" key="6">
    <source>
        <dbReference type="ARBA" id="ARBA00022771"/>
    </source>
</evidence>
<evidence type="ECO:0000256" key="12">
    <source>
        <dbReference type="ARBA" id="ARBA00023315"/>
    </source>
</evidence>
<organism evidence="17 18">
    <name type="scientific">Mollisia scopiformis</name>
    <name type="common">Conifer needle endophyte fungus</name>
    <name type="synonym">Phialocephala scopiformis</name>
    <dbReference type="NCBI Taxonomy" id="149040"/>
    <lineage>
        <taxon>Eukaryota</taxon>
        <taxon>Fungi</taxon>
        <taxon>Dikarya</taxon>
        <taxon>Ascomycota</taxon>
        <taxon>Pezizomycotina</taxon>
        <taxon>Leotiomycetes</taxon>
        <taxon>Helotiales</taxon>
        <taxon>Mollisiaceae</taxon>
        <taxon>Mollisia</taxon>
    </lineage>
</organism>
<dbReference type="Proteomes" id="UP000070700">
    <property type="component" value="Unassembled WGS sequence"/>
</dbReference>
<evidence type="ECO:0000313" key="18">
    <source>
        <dbReference type="Proteomes" id="UP000070700"/>
    </source>
</evidence>
<dbReference type="GeneID" id="28819229"/>
<dbReference type="GO" id="GO:0035267">
    <property type="term" value="C:NuA4 histone acetyltransferase complex"/>
    <property type="evidence" value="ECO:0007669"/>
    <property type="project" value="TreeGrafter"/>
</dbReference>
<evidence type="ECO:0000256" key="11">
    <source>
        <dbReference type="ARBA" id="ARBA00023242"/>
    </source>
</evidence>
<evidence type="ECO:0000256" key="14">
    <source>
        <dbReference type="PIRSR" id="PIRSR602717-51"/>
    </source>
</evidence>
<dbReference type="AlphaFoldDB" id="A0A194X3X5"/>
<dbReference type="PANTHER" id="PTHR10615:SF219">
    <property type="entry name" value="HISTONE ACETYLTRANSFERASE KAT5"/>
    <property type="match status" value="1"/>
</dbReference>
<comment type="function">
    <text evidence="13">Catalytic component of the NuA4 histone acetyltransferase (HAT) complex which is involved in epigenetic transcriptional activation of selected genes principally by acetylation of nucleosomal histones H4, H3, H2B, H2A and H2A variant H2A.Z. Acetylates histone H4 to form H4K5ac, H4K8ac, H4K12ac and H4K16ac, histone H3 to form H3K14ac, and histone H2A to form H2AK4ac and H2AK7ac. The NuA4 complex is involved in the DNA damage response and is required for chromosome segregation. The NuA4 complex plays a direct role in repair of DNA double-strand breaks (DSBs) through homologous recombination. Recruitment to promoters depends on H3K4me. Also acetylates non-histone proteins. In addition to protein acetyltransferase, can use different acyl-CoA substrates, such as 2-hydroxyisobutanoyl-CoA (2-hydroxyisobutyryl-CoA) or (2E)-butenoyl-CoA (crotonyl-CoA), and is able to mediate protein 2-hydroxyisobutyrylation and crotonylation, respectively.</text>
</comment>
<keyword evidence="10" id="KW-0804">Transcription</keyword>
<dbReference type="FunFam" id="3.40.630.30:FF:000067">
    <property type="entry name" value="Histone acetyltransferase"/>
    <property type="match status" value="1"/>
</dbReference>
<dbReference type="InParanoid" id="A0A194X3X5"/>
<dbReference type="SUPFAM" id="SSF55729">
    <property type="entry name" value="Acyl-CoA N-acyltransferases (Nat)"/>
    <property type="match status" value="1"/>
</dbReference>
<dbReference type="Gene3D" id="3.40.630.30">
    <property type="match status" value="1"/>
</dbReference>
<dbReference type="PANTHER" id="PTHR10615">
    <property type="entry name" value="HISTONE ACETYLTRANSFERASE"/>
    <property type="match status" value="1"/>
</dbReference>
<evidence type="ECO:0000256" key="3">
    <source>
        <dbReference type="ARBA" id="ARBA00013184"/>
    </source>
</evidence>
<keyword evidence="7" id="KW-0862">Zinc</keyword>
<protein>
    <recommendedName>
        <fullName evidence="3">histone acetyltransferase</fullName>
        <ecNumber evidence="3">2.3.1.48</ecNumber>
    </recommendedName>
</protein>
<dbReference type="EC" id="2.3.1.48" evidence="3"/>
<keyword evidence="18" id="KW-1185">Reference proteome</keyword>
<keyword evidence="9" id="KW-0805">Transcription regulation</keyword>
<dbReference type="Gene3D" id="1.10.10.10">
    <property type="entry name" value="Winged helix-like DNA-binding domain superfamily/Winged helix DNA-binding domain"/>
    <property type="match status" value="1"/>
</dbReference>
<accession>A0A194X3X5</accession>
<feature type="compositionally biased region" description="Polar residues" evidence="15">
    <location>
        <begin position="14"/>
        <end position="25"/>
    </location>
</feature>